<reference evidence="22" key="1">
    <citation type="submission" date="2021-02" db="EMBL/GenBank/DDBJ databases">
        <authorList>
            <person name="Nowell W R."/>
        </authorList>
    </citation>
    <scope>NUCLEOTIDE SEQUENCE</scope>
</reference>
<dbReference type="Proteomes" id="UP000681722">
    <property type="component" value="Unassembled WGS sequence"/>
</dbReference>
<dbReference type="InterPro" id="IPR019594">
    <property type="entry name" value="Glu/Gly-bd"/>
</dbReference>
<dbReference type="InterPro" id="IPR001828">
    <property type="entry name" value="ANF_lig-bd_rcpt"/>
</dbReference>
<dbReference type="InterPro" id="IPR001320">
    <property type="entry name" value="Iontro_rcpt_C"/>
</dbReference>
<keyword evidence="10" id="KW-0325">Glycoprotein</keyword>
<dbReference type="Pfam" id="PF06218">
    <property type="entry name" value="NPR2"/>
    <property type="match status" value="2"/>
</dbReference>
<evidence type="ECO:0000256" key="13">
    <source>
        <dbReference type="ARBA" id="ARBA00023303"/>
    </source>
</evidence>
<dbReference type="PRINTS" id="PR00177">
    <property type="entry name" value="NMDARECEPTOR"/>
</dbReference>
<evidence type="ECO:0000256" key="16">
    <source>
        <dbReference type="PIRSR" id="PIRSR601508-2"/>
    </source>
</evidence>
<dbReference type="Proteomes" id="UP000663829">
    <property type="component" value="Unassembled WGS sequence"/>
</dbReference>
<evidence type="ECO:0000256" key="7">
    <source>
        <dbReference type="ARBA" id="ARBA00023065"/>
    </source>
</evidence>
<evidence type="ECO:0000256" key="6">
    <source>
        <dbReference type="ARBA" id="ARBA00023018"/>
    </source>
</evidence>
<dbReference type="FunFam" id="1.10.287.70:FF:000010">
    <property type="entry name" value="Putative glutamate receptor ionotropic kainate 1"/>
    <property type="match status" value="1"/>
</dbReference>
<dbReference type="EMBL" id="CAJOBC010000195">
    <property type="protein sequence ID" value="CAF3552781.1"/>
    <property type="molecule type" value="Genomic_DNA"/>
</dbReference>
<keyword evidence="11" id="KW-0628">Postsynaptic cell membrane</keyword>
<keyword evidence="4" id="KW-0732">Signal</keyword>
<dbReference type="PANTHER" id="PTHR18966">
    <property type="entry name" value="IONOTROPIC GLUTAMATE RECEPTOR"/>
    <property type="match status" value="1"/>
</dbReference>
<keyword evidence="5 19" id="KW-1133">Transmembrane helix</keyword>
<dbReference type="GO" id="GO:0038023">
    <property type="term" value="F:signaling receptor activity"/>
    <property type="evidence" value="ECO:0007669"/>
    <property type="project" value="InterPro"/>
</dbReference>
<keyword evidence="6" id="KW-0770">Synapse</keyword>
<evidence type="ECO:0000256" key="8">
    <source>
        <dbReference type="ARBA" id="ARBA00023136"/>
    </source>
</evidence>
<evidence type="ECO:0000256" key="5">
    <source>
        <dbReference type="ARBA" id="ARBA00022989"/>
    </source>
</evidence>
<dbReference type="FunFam" id="3.40.190.10:FF:000060">
    <property type="entry name" value="Glutamate receptor ionotropic, kainate 1"/>
    <property type="match status" value="1"/>
</dbReference>
<dbReference type="GO" id="GO:0015276">
    <property type="term" value="F:ligand-gated monoatomic ion channel activity"/>
    <property type="evidence" value="ECO:0007669"/>
    <property type="project" value="InterPro"/>
</dbReference>
<gene>
    <name evidence="22" type="ORF">GPM918_LOCUS1907</name>
    <name evidence="23" type="ORF">SRO942_LOCUS1907</name>
</gene>
<dbReference type="SUPFAM" id="SSF53822">
    <property type="entry name" value="Periplasmic binding protein-like I"/>
    <property type="match status" value="1"/>
</dbReference>
<dbReference type="Pfam" id="PF10613">
    <property type="entry name" value="Lig_chan-Glu_bd"/>
    <property type="match status" value="1"/>
</dbReference>
<feature type="binding site" evidence="15">
    <location>
        <position position="1076"/>
    </location>
    <ligand>
        <name>L-glutamate</name>
        <dbReference type="ChEBI" id="CHEBI:29985"/>
    </ligand>
</feature>
<feature type="transmembrane region" description="Helical" evidence="19">
    <location>
        <begin position="953"/>
        <end position="974"/>
    </location>
</feature>
<keyword evidence="2" id="KW-1003">Cell membrane</keyword>
<evidence type="ECO:0000256" key="9">
    <source>
        <dbReference type="ARBA" id="ARBA00023170"/>
    </source>
</evidence>
<evidence type="ECO:0000313" key="22">
    <source>
        <dbReference type="EMBL" id="CAF0770668.1"/>
    </source>
</evidence>
<evidence type="ECO:0000256" key="18">
    <source>
        <dbReference type="SAM" id="MobiDB-lite"/>
    </source>
</evidence>
<accession>A0A813QR50</accession>
<evidence type="ECO:0000256" key="4">
    <source>
        <dbReference type="ARBA" id="ARBA00022729"/>
    </source>
</evidence>
<dbReference type="FunFam" id="3.40.190.10:FF:000210">
    <property type="entry name" value="Glutamate receptor ionotropic, kainate 1"/>
    <property type="match status" value="1"/>
</dbReference>
<keyword evidence="13" id="KW-0407">Ion channel</keyword>
<evidence type="ECO:0000256" key="11">
    <source>
        <dbReference type="ARBA" id="ARBA00023257"/>
    </source>
</evidence>
<feature type="binding site" evidence="15">
    <location>
        <position position="1127"/>
    </location>
    <ligand>
        <name>L-glutamate</name>
        <dbReference type="ChEBI" id="CHEBI:29985"/>
    </ligand>
</feature>
<feature type="binding site" evidence="15">
    <location>
        <position position="1077"/>
    </location>
    <ligand>
        <name>L-glutamate</name>
        <dbReference type="ChEBI" id="CHEBI:29985"/>
    </ligand>
</feature>
<keyword evidence="1" id="KW-0813">Transport</keyword>
<proteinExistence type="predicted"/>
<feature type="binding site" evidence="15">
    <location>
        <position position="913"/>
    </location>
    <ligand>
        <name>L-glutamate</name>
        <dbReference type="ChEBI" id="CHEBI:29985"/>
    </ligand>
</feature>
<feature type="site" description="Crucial to convey clamshell closure to channel opening" evidence="16">
    <location>
        <position position="1055"/>
    </location>
</feature>
<dbReference type="SMART" id="SM00079">
    <property type="entry name" value="PBPe"/>
    <property type="match status" value="1"/>
</dbReference>
<dbReference type="Pfam" id="PF01094">
    <property type="entry name" value="ANF_receptor"/>
    <property type="match status" value="1"/>
</dbReference>
<dbReference type="Gene3D" id="3.40.190.10">
    <property type="entry name" value="Periplasmic binding protein-like II"/>
    <property type="match status" value="2"/>
</dbReference>
<dbReference type="SMART" id="SM00918">
    <property type="entry name" value="Lig_chan-Glu_bd"/>
    <property type="match status" value="1"/>
</dbReference>
<sequence length="1622" mass="188291">MSTSLPPQNILAIQYSEFDVDIGPVIYYETAQTDFSNKRLFGSIQNFVCPHKSLENRFIVLKINQQKLIGCPVIIQADKTHSYPRNQFRFNVCFVVPAEADALKYEVAVRKLAKYLSMLETNHGFLYNCELKRNHLSAALDIIVRDINEKGQCSVKIYESVYINLKLLEKREDPPTVKIVDVPMFCKNIDLDHIEQMDLMTQQYKNRYIVTPEIRELYSNSERQKELAFFTVRKGCKELPTFYDIFQMVCAFDHGSKVKDITNKLKLTNIDEKKLVQYCVLKGYLRRVRQYPILLYDVNESISNGEKMLNTKNGKKSFKEFCDGTNDMDNIQCASTVYNMNNDAQQFDIHMNHLLIIGLILYNQCSITVYSILTIPVGIMFGNKVGNDFKRINPIARQFVLDKLERRYQYNITELTSDEYNDTVDMWTSLCNKLFNGTMSIICYSNDNELDWLSGFSDTYHVPFIIIGRYVPSLKYFYSLDRNQTSPHYFVSLMPNLIPALIAFIRRYNLKEIYYIYDGIDSSQRLKELMYIQTQTQSSVLNQLHIISRYLPSSNDSYDLLHSIELTNMQTRTALGRYVVLDFNDFSTYRTMMDKIKHRGMTTNDYHYILLTLKAKLLDMTYFRYGGVNVTFFALPNSFNIENANNQQYCSIDNCTILNKTTDLYLKNLKQANIIDNEQTYLSLEALLMADSWELFLRTINTMLNSNETRDSLKVFRQGRFYNGLTPGIDCNQLQPWLAGEIYRERLLNTTFQGLSGNVQFNQNGERENYTLDVYRVTRNELPKKIGFFKAPSTLEVADDTAYRFRGTYDNRTRLITTIFDEPFLMLKKDRNDTLTEKTIEPGTILDASMVEGYCVELAHVICHDKLKIPYKFRIETKYGNEVTKGKWDGMVGALVNRDADLAIAPLTINGAREKAVDFSKPFIDLGISIMIRKPEKQKPGVFSFMAPLSKEIWICVILSYVLVSCILFFVSRFSSYEWYFENENDIVPQNKFTIHNALFFSFAAFMHQGVDLLPRSISGRVVTSAWWYFSLILVSSYTANLAAFLTVEKLITPIDSVEGLAQQVDIRYGVVTGGSTMAFFNKSTLTTFKKMWNFMQQHKDDVFVASNREGIEKVRKSKGKYAFLLESTVNEYVNERRPCNTMRIGDNIDSKGYGIATPLGSDLREAINIAVLELTESGYLEGLKQRWYYERSECTNVGAKESKQQIGTELNLVNVAGIFYILIIGLGLAMIIAFLEFLIKAKLDSKRLNWNIRDVMRRNLRISITGIDFDEKKIVSYWPLSQQHQSSNSTPRRSLEQQQQLHGNRTPTVLSVQSERSSTPTIKGIKDTNTNNLDHVSHNARNRNINELMLFILLIHVCYLISSLESWNRFNDLTHLLLNHSSDRSIYENQSQFPPSLPINSFDLNYYEQVRSYIYSRLSSYITIADMCLQDPYTSSLCSWPNIHTILKYICLFSNTELPQFRGYCHIEMILMQFNYCRVKLDDWCQTYRFLNTLRDTLYICRKNGHVQLIKHYCTKVLLIGGLKTIIVYLVMIDKHPQTHPNEYIELKHFLIDFVKMIFFYKTDIIKKKIMKTGSILDQHEHDDIQDINSIHNYLHSITDQIIQENIMDAIHLATTNYTLI</sequence>
<feature type="domain" description="Ionotropic glutamate receptor C-terminal" evidence="20">
    <location>
        <begin position="813"/>
        <end position="1191"/>
    </location>
</feature>
<dbReference type="OrthoDB" id="5984008at2759"/>
<comment type="subcellular location">
    <subcellularLocation>
        <location evidence="14">Postsynaptic cell membrane</location>
        <topology evidence="14">Multi-pass membrane protein</topology>
    </subcellularLocation>
</comment>
<protein>
    <submittedName>
        <fullName evidence="22">Uncharacterized protein</fullName>
    </submittedName>
</protein>
<dbReference type="EMBL" id="CAJNOQ010000195">
    <property type="protein sequence ID" value="CAF0770668.1"/>
    <property type="molecule type" value="Genomic_DNA"/>
</dbReference>
<evidence type="ECO:0000313" key="23">
    <source>
        <dbReference type="EMBL" id="CAF3552781.1"/>
    </source>
</evidence>
<keyword evidence="24" id="KW-1185">Reference proteome</keyword>
<dbReference type="GO" id="GO:0045211">
    <property type="term" value="C:postsynaptic membrane"/>
    <property type="evidence" value="ECO:0007669"/>
    <property type="project" value="UniProtKB-SubCell"/>
</dbReference>
<feature type="region of interest" description="Disordered" evidence="18">
    <location>
        <begin position="1284"/>
        <end position="1314"/>
    </location>
</feature>
<feature type="transmembrane region" description="Helical" evidence="19">
    <location>
        <begin position="1219"/>
        <end position="1240"/>
    </location>
</feature>
<dbReference type="Pfam" id="PF00060">
    <property type="entry name" value="Lig_chan"/>
    <property type="match status" value="1"/>
</dbReference>
<dbReference type="InterPro" id="IPR015683">
    <property type="entry name" value="Ionotropic_Glu_rcpt"/>
</dbReference>
<feature type="disulfide bond" evidence="17">
    <location>
        <begin position="1140"/>
        <end position="1195"/>
    </location>
</feature>
<feature type="binding site" evidence="15">
    <location>
        <position position="908"/>
    </location>
    <ligand>
        <name>L-glutamate</name>
        <dbReference type="ChEBI" id="CHEBI:29985"/>
    </ligand>
</feature>
<keyword evidence="8 19" id="KW-0472">Membrane</keyword>
<keyword evidence="9" id="KW-0675">Receptor</keyword>
<comment type="caution">
    <text evidence="22">The sequence shown here is derived from an EMBL/GenBank/DDBJ whole genome shotgun (WGS) entry which is preliminary data.</text>
</comment>
<keyword evidence="12" id="KW-1071">Ligand-gated ion channel</keyword>
<feature type="transmembrane region" description="Helical" evidence="19">
    <location>
        <begin position="994"/>
        <end position="1014"/>
    </location>
</feature>
<feature type="binding site" evidence="15">
    <location>
        <position position="906"/>
    </location>
    <ligand>
        <name>L-glutamate</name>
        <dbReference type="ChEBI" id="CHEBI:29985"/>
    </ligand>
</feature>
<dbReference type="Gene3D" id="3.40.50.2300">
    <property type="match status" value="2"/>
</dbReference>
<dbReference type="InterPro" id="IPR028082">
    <property type="entry name" value="Peripla_BP_I"/>
</dbReference>
<evidence type="ECO:0000259" key="21">
    <source>
        <dbReference type="SMART" id="SM00918"/>
    </source>
</evidence>
<evidence type="ECO:0000256" key="17">
    <source>
        <dbReference type="PIRSR" id="PIRSR601508-3"/>
    </source>
</evidence>
<evidence type="ECO:0000259" key="20">
    <source>
        <dbReference type="SMART" id="SM00079"/>
    </source>
</evidence>
<evidence type="ECO:0000256" key="14">
    <source>
        <dbReference type="ARBA" id="ARBA00034104"/>
    </source>
</evidence>
<keyword evidence="7" id="KW-0406">Ion transport</keyword>
<dbReference type="InterPro" id="IPR001508">
    <property type="entry name" value="Iono_Glu_rcpt_met"/>
</dbReference>
<feature type="transmembrane region" description="Helical" evidence="19">
    <location>
        <begin position="1026"/>
        <end position="1048"/>
    </location>
</feature>
<dbReference type="SUPFAM" id="SSF81324">
    <property type="entry name" value="Voltage-gated potassium channels"/>
    <property type="match status" value="1"/>
</dbReference>
<organism evidence="22 24">
    <name type="scientific">Didymodactylos carnosus</name>
    <dbReference type="NCBI Taxonomy" id="1234261"/>
    <lineage>
        <taxon>Eukaryota</taxon>
        <taxon>Metazoa</taxon>
        <taxon>Spiralia</taxon>
        <taxon>Gnathifera</taxon>
        <taxon>Rotifera</taxon>
        <taxon>Eurotatoria</taxon>
        <taxon>Bdelloidea</taxon>
        <taxon>Philodinida</taxon>
        <taxon>Philodinidae</taxon>
        <taxon>Didymodactylos</taxon>
    </lineage>
</organism>
<evidence type="ECO:0000256" key="2">
    <source>
        <dbReference type="ARBA" id="ARBA00022475"/>
    </source>
</evidence>
<evidence type="ECO:0000256" key="10">
    <source>
        <dbReference type="ARBA" id="ARBA00023180"/>
    </source>
</evidence>
<keyword evidence="3 19" id="KW-0812">Transmembrane</keyword>
<dbReference type="InterPro" id="IPR009348">
    <property type="entry name" value="NPR2-like"/>
</dbReference>
<evidence type="ECO:0000256" key="15">
    <source>
        <dbReference type="PIRSR" id="PIRSR601508-1"/>
    </source>
</evidence>
<dbReference type="SUPFAM" id="SSF53850">
    <property type="entry name" value="Periplasmic binding protein-like II"/>
    <property type="match status" value="1"/>
</dbReference>
<evidence type="ECO:0000256" key="3">
    <source>
        <dbReference type="ARBA" id="ARBA00022692"/>
    </source>
</evidence>
<evidence type="ECO:0000313" key="24">
    <source>
        <dbReference type="Proteomes" id="UP000663829"/>
    </source>
</evidence>
<evidence type="ECO:0000256" key="12">
    <source>
        <dbReference type="ARBA" id="ARBA00023286"/>
    </source>
</evidence>
<evidence type="ECO:0000256" key="19">
    <source>
        <dbReference type="SAM" id="Phobius"/>
    </source>
</evidence>
<dbReference type="Gene3D" id="1.10.287.70">
    <property type="match status" value="1"/>
</dbReference>
<feature type="domain" description="Ionotropic glutamate receptor L-glutamate and glycine-binding" evidence="21">
    <location>
        <begin position="842"/>
        <end position="897"/>
    </location>
</feature>
<name>A0A813QR50_9BILA</name>
<keyword evidence="17" id="KW-1015">Disulfide bond</keyword>
<evidence type="ECO:0000256" key="1">
    <source>
        <dbReference type="ARBA" id="ARBA00022448"/>
    </source>
</evidence>